<reference evidence="1" key="1">
    <citation type="submission" date="2013-08" db="EMBL/GenBank/DDBJ databases">
        <authorList>
            <person name="Mendez C."/>
            <person name="Richter M."/>
            <person name="Ferrer M."/>
            <person name="Sanchez J."/>
        </authorList>
    </citation>
    <scope>NUCLEOTIDE SEQUENCE</scope>
</reference>
<dbReference type="EMBL" id="AUZZ01000756">
    <property type="protein sequence ID" value="EQD66790.1"/>
    <property type="molecule type" value="Genomic_DNA"/>
</dbReference>
<comment type="caution">
    <text evidence="1">The sequence shown here is derived from an EMBL/GenBank/DDBJ whole genome shotgun (WGS) entry which is preliminary data.</text>
</comment>
<sequence>PKKATRDPGQAAHEAALALPDTVTVAMTELASELEEGLLAFVVGAGLKVVNTMMEHEAELLVGPKGKHDPQRSSVRHGTDSGLVTLGGRQVSITRPRVRGADGSAEVPLATYDCFSSTELLGKITMERMLAKVSTRRYSSTLEPVGAAVEAKSKGTSRSAVSRRFIASTEIALAELMA</sequence>
<organism evidence="1">
    <name type="scientific">mine drainage metagenome</name>
    <dbReference type="NCBI Taxonomy" id="410659"/>
    <lineage>
        <taxon>unclassified sequences</taxon>
        <taxon>metagenomes</taxon>
        <taxon>ecological metagenomes</taxon>
    </lineage>
</organism>
<proteinExistence type="predicted"/>
<gene>
    <name evidence="1" type="ORF">B2A_00995</name>
</gene>
<reference evidence="1" key="2">
    <citation type="journal article" date="2014" name="ISME J.">
        <title>Microbial stratification in low pH oxic and suboxic macroscopic growths along an acid mine drainage.</title>
        <authorList>
            <person name="Mendez-Garcia C."/>
            <person name="Mesa V."/>
            <person name="Sprenger R.R."/>
            <person name="Richter M."/>
            <person name="Diez M.S."/>
            <person name="Solano J."/>
            <person name="Bargiela R."/>
            <person name="Golyshina O.V."/>
            <person name="Manteca A."/>
            <person name="Ramos J.L."/>
            <person name="Gallego J.R."/>
            <person name="Llorente I."/>
            <person name="Martins Dos Santos V.A."/>
            <person name="Jensen O.N."/>
            <person name="Pelaez A.I."/>
            <person name="Sanchez J."/>
            <person name="Ferrer M."/>
        </authorList>
    </citation>
    <scope>NUCLEOTIDE SEQUENCE</scope>
</reference>
<protein>
    <submittedName>
        <fullName evidence="1">Transposase, mutator type</fullName>
    </submittedName>
</protein>
<accession>T1CHM7</accession>
<name>T1CHM7_9ZZZZ</name>
<dbReference type="AlphaFoldDB" id="T1CHM7"/>
<feature type="non-terminal residue" evidence="1">
    <location>
        <position position="1"/>
    </location>
</feature>
<feature type="non-terminal residue" evidence="1">
    <location>
        <position position="178"/>
    </location>
</feature>
<evidence type="ECO:0000313" key="1">
    <source>
        <dbReference type="EMBL" id="EQD66790.1"/>
    </source>
</evidence>